<dbReference type="EMBL" id="JARBHB010000002">
    <property type="protein sequence ID" value="KAJ8893729.1"/>
    <property type="molecule type" value="Genomic_DNA"/>
</dbReference>
<accession>A0ABQ9IAP0</accession>
<comment type="caution">
    <text evidence="1">The sequence shown here is derived from an EMBL/GenBank/DDBJ whole genome shotgun (WGS) entry which is preliminary data.</text>
</comment>
<keyword evidence="2" id="KW-1185">Reference proteome</keyword>
<sequence>MSIETPWEWQQMVKNCEVKANVKVLSMEVHDILNFHNLFVGPFAPFISRSKGTDGQQQEKFQEVDLRQQPRRRLEIPHIVQPVRDSLNEIRSLKYKDLMKLLQWIPQKFHDYYINLPQSSSV</sequence>
<gene>
    <name evidence="1" type="ORF">PR048_006329</name>
</gene>
<protein>
    <submittedName>
        <fullName evidence="1">Uncharacterized protein</fullName>
    </submittedName>
</protein>
<evidence type="ECO:0000313" key="1">
    <source>
        <dbReference type="EMBL" id="KAJ8893729.1"/>
    </source>
</evidence>
<reference evidence="1 2" key="1">
    <citation type="submission" date="2023-02" db="EMBL/GenBank/DDBJ databases">
        <title>LHISI_Scaffold_Assembly.</title>
        <authorList>
            <person name="Stuart O.P."/>
            <person name="Cleave R."/>
            <person name="Magrath M.J.L."/>
            <person name="Mikheyev A.S."/>
        </authorList>
    </citation>
    <scope>NUCLEOTIDE SEQUENCE [LARGE SCALE GENOMIC DNA]</scope>
    <source>
        <strain evidence="1">Daus_M_001</strain>
        <tissue evidence="1">Leg muscle</tissue>
    </source>
</reference>
<evidence type="ECO:0000313" key="2">
    <source>
        <dbReference type="Proteomes" id="UP001159363"/>
    </source>
</evidence>
<organism evidence="1 2">
    <name type="scientific">Dryococelus australis</name>
    <dbReference type="NCBI Taxonomy" id="614101"/>
    <lineage>
        <taxon>Eukaryota</taxon>
        <taxon>Metazoa</taxon>
        <taxon>Ecdysozoa</taxon>
        <taxon>Arthropoda</taxon>
        <taxon>Hexapoda</taxon>
        <taxon>Insecta</taxon>
        <taxon>Pterygota</taxon>
        <taxon>Neoptera</taxon>
        <taxon>Polyneoptera</taxon>
        <taxon>Phasmatodea</taxon>
        <taxon>Verophasmatodea</taxon>
        <taxon>Anareolatae</taxon>
        <taxon>Phasmatidae</taxon>
        <taxon>Eurycanthinae</taxon>
        <taxon>Dryococelus</taxon>
    </lineage>
</organism>
<dbReference type="Proteomes" id="UP001159363">
    <property type="component" value="Chromosome 2"/>
</dbReference>
<name>A0ABQ9IAP0_9NEOP</name>
<feature type="non-terminal residue" evidence="1">
    <location>
        <position position="122"/>
    </location>
</feature>
<proteinExistence type="predicted"/>